<name>A0A6B3BPX0_9ACTN</name>
<dbReference type="AlphaFoldDB" id="A0A6B3BPX0"/>
<dbReference type="SUPFAM" id="SSF47336">
    <property type="entry name" value="ACP-like"/>
    <property type="match status" value="1"/>
</dbReference>
<dbReference type="EMBL" id="JAAGLU010000008">
    <property type="protein sequence ID" value="NEC86407.1"/>
    <property type="molecule type" value="Genomic_DNA"/>
</dbReference>
<gene>
    <name evidence="2" type="ORF">G3I71_11380</name>
</gene>
<evidence type="ECO:0000259" key="1">
    <source>
        <dbReference type="PROSITE" id="PS50075"/>
    </source>
</evidence>
<proteinExistence type="predicted"/>
<dbReference type="Gene3D" id="1.10.1200.10">
    <property type="entry name" value="ACP-like"/>
    <property type="match status" value="1"/>
</dbReference>
<dbReference type="Pfam" id="PF00550">
    <property type="entry name" value="PP-binding"/>
    <property type="match status" value="1"/>
</dbReference>
<reference evidence="2" key="1">
    <citation type="submission" date="2020-01" db="EMBL/GenBank/DDBJ databases">
        <title>Insect and environment-associated Actinomycetes.</title>
        <authorList>
            <person name="Currrie C."/>
            <person name="Chevrette M."/>
            <person name="Carlson C."/>
            <person name="Stubbendieck R."/>
            <person name="Wendt-Pienkowski E."/>
        </authorList>
    </citation>
    <scope>NUCLEOTIDE SEQUENCE</scope>
    <source>
        <strain evidence="2">SID12501</strain>
    </source>
</reference>
<protein>
    <recommendedName>
        <fullName evidence="1">Carrier domain-containing protein</fullName>
    </recommendedName>
</protein>
<organism evidence="2">
    <name type="scientific">Streptomyces sp. SID12501</name>
    <dbReference type="NCBI Taxonomy" id="2706042"/>
    <lineage>
        <taxon>Bacteria</taxon>
        <taxon>Bacillati</taxon>
        <taxon>Actinomycetota</taxon>
        <taxon>Actinomycetes</taxon>
        <taxon>Kitasatosporales</taxon>
        <taxon>Streptomycetaceae</taxon>
        <taxon>Streptomyces</taxon>
    </lineage>
</organism>
<comment type="caution">
    <text evidence="2">The sequence shown here is derived from an EMBL/GenBank/DDBJ whole genome shotgun (WGS) entry which is preliminary data.</text>
</comment>
<dbReference type="InterPro" id="IPR009081">
    <property type="entry name" value="PP-bd_ACP"/>
</dbReference>
<dbReference type="PROSITE" id="PS50075">
    <property type="entry name" value="CARRIER"/>
    <property type="match status" value="1"/>
</dbReference>
<accession>A0A6B3BPX0</accession>
<sequence length="169" mass="18342">MTPPLSLLHRLLVEECDVDPALVQAQTEPEDLRLGLLLAGKLLVALERRYHLVLSEAQQASVRSAGTLGEVAELLQGMPYVQLLDLIVEQCGIPTEKLTPEADFTALDIDSLHLVELMVMAEQRLDTRLPDYGAALHRGMTLRESAALFETARDTSGDMPAVPATTSAG</sequence>
<dbReference type="RefSeq" id="WP_164313864.1">
    <property type="nucleotide sequence ID" value="NZ_JAAGLU010000008.1"/>
</dbReference>
<dbReference type="InterPro" id="IPR036736">
    <property type="entry name" value="ACP-like_sf"/>
</dbReference>
<feature type="domain" description="Carrier" evidence="1">
    <location>
        <begin position="77"/>
        <end position="153"/>
    </location>
</feature>
<evidence type="ECO:0000313" key="2">
    <source>
        <dbReference type="EMBL" id="NEC86407.1"/>
    </source>
</evidence>